<reference evidence="2" key="1">
    <citation type="submission" date="2020-05" db="EMBL/GenBank/DDBJ databases">
        <authorList>
            <person name="Zhu T."/>
            <person name="Keshari N."/>
            <person name="Lu X."/>
        </authorList>
    </citation>
    <scope>NUCLEOTIDE SEQUENCE</scope>
    <source>
        <strain evidence="2">NK1-22</strain>
    </source>
</reference>
<proteinExistence type="predicted"/>
<feature type="region of interest" description="Disordered" evidence="1">
    <location>
        <begin position="74"/>
        <end position="106"/>
    </location>
</feature>
<feature type="compositionally biased region" description="Polar residues" evidence="1">
    <location>
        <begin position="88"/>
        <end position="106"/>
    </location>
</feature>
<dbReference type="AlphaFoldDB" id="A0AA96YEL0"/>
<dbReference type="EMBL" id="CP053540">
    <property type="protein sequence ID" value="WOB45455.1"/>
    <property type="molecule type" value="Genomic_DNA"/>
</dbReference>
<dbReference type="KEGG" id="tog:HNI00_21710"/>
<evidence type="ECO:0000313" key="2">
    <source>
        <dbReference type="EMBL" id="WOB45455.1"/>
    </source>
</evidence>
<evidence type="ECO:0000256" key="1">
    <source>
        <dbReference type="SAM" id="MobiDB-lite"/>
    </source>
</evidence>
<gene>
    <name evidence="2" type="ORF">HNI00_21710</name>
</gene>
<protein>
    <submittedName>
        <fullName evidence="2">Uncharacterized protein</fullName>
    </submittedName>
</protein>
<name>A0AA96YEL0_9CYAN</name>
<accession>A0AA96YEL0</accession>
<organism evidence="2">
    <name type="scientific">Thermoleptolyngbya oregonensis NK1-22</name>
    <dbReference type="NCBI Taxonomy" id="2547457"/>
    <lineage>
        <taxon>Bacteria</taxon>
        <taxon>Bacillati</taxon>
        <taxon>Cyanobacteriota</taxon>
        <taxon>Cyanophyceae</taxon>
        <taxon>Oculatellales</taxon>
        <taxon>Oculatellaceae</taxon>
        <taxon>Thermoleptolyngbya</taxon>
    </lineage>
</organism>
<dbReference type="RefSeq" id="WP_316789429.1">
    <property type="nucleotide sequence ID" value="NZ_CP053540.1"/>
</dbReference>
<sequence length="117" mass="12944">MKKLILTAIKCDGLTNGETKRFVPHFRGIPIGAPVEVTKNWRQWGNPAQIPGPKPTANVAVNVRGKIELRSVNNDPLYESRQEVSHDNPGNKQTTFTSTNGATSNVNHVPRLKFTVE</sequence>